<evidence type="ECO:0000256" key="2">
    <source>
        <dbReference type="ARBA" id="ARBA00023015"/>
    </source>
</evidence>
<dbReference type="PRINTS" id="PR00046">
    <property type="entry name" value="SIGMA70FCT"/>
</dbReference>
<feature type="domain" description="RNA polymerase sigma-70" evidence="8">
    <location>
        <begin position="223"/>
        <end position="236"/>
    </location>
</feature>
<evidence type="ECO:0000256" key="1">
    <source>
        <dbReference type="ARBA" id="ARBA00007788"/>
    </source>
</evidence>
<feature type="compositionally biased region" description="Low complexity" evidence="7">
    <location>
        <begin position="93"/>
        <end position="117"/>
    </location>
</feature>
<dbReference type="FunFam" id="1.10.601.10:FF:000001">
    <property type="entry name" value="RNA polymerase sigma factor SigA"/>
    <property type="match status" value="1"/>
</dbReference>
<dbReference type="GO" id="GO:0003677">
    <property type="term" value="F:DNA binding"/>
    <property type="evidence" value="ECO:0007669"/>
    <property type="project" value="UniProtKB-KW"/>
</dbReference>
<keyword evidence="5 6" id="KW-0804">Transcription</keyword>
<keyword evidence="4 6" id="KW-0238">DNA-binding</keyword>
<gene>
    <name evidence="10" type="ORF">FHS32_000523</name>
</gene>
<keyword evidence="2 6" id="KW-0805">Transcription regulation</keyword>
<dbReference type="Gene3D" id="1.10.10.10">
    <property type="entry name" value="Winged helix-like DNA-binding domain superfamily/Winged helix DNA-binding domain"/>
    <property type="match status" value="2"/>
</dbReference>
<keyword evidence="3 6" id="KW-0731">Sigma factor</keyword>
<sequence length="432" mass="47430">MPESSERGPSVTDGSRTSAVPLIAYGTDSGEAAASAPEVPLPHFLAAIILEVAPVQTQTQTLTEPDAGVLVAVPARSRVAHHPETPPEPAEPPAEALEQAEPPADPPADQADPPAELVGPAAPARPETGGPSSDLFRQYLREIGRIPLLTAAEEVELARRVEAGLFAEEKLRLTPDLDSRLALDLDRLVVMGRLAKRRLIEANLRLVVSVAKRYIGRGLTMLDLVQEGNLGLIRAVEKFDYARGYKFSTYATWWIRQAMSRALADQARTIRVPVHVVELINRVVRVQRHMLQERGYEPTPAEVAAHLDLPPERVGEVLRLAQEPVSLHAPVGEEDEVALGDLIEDGDAASPVESAAFLLLREHLEAVLSTLGERERKVVQLRYGLVDGRPRTLEEIGRIFGVTRERIRQIESKTLNKLRDHAFADQLRGYLD</sequence>
<comment type="function">
    <text evidence="6">Sigma factors are initiation factors that promote the attachment of RNA polymerase to specific initiation sites and are then released.</text>
</comment>
<dbReference type="GO" id="GO:0016987">
    <property type="term" value="F:sigma factor activity"/>
    <property type="evidence" value="ECO:0007669"/>
    <property type="project" value="UniProtKB-KW"/>
</dbReference>
<protein>
    <recommendedName>
        <fullName evidence="6">RNA polymerase sigma factor</fullName>
    </recommendedName>
</protein>
<dbReference type="InterPro" id="IPR000943">
    <property type="entry name" value="RNA_pol_sigma70"/>
</dbReference>
<dbReference type="InterPro" id="IPR007624">
    <property type="entry name" value="RNA_pol_sigma70_r3"/>
</dbReference>
<dbReference type="InterPro" id="IPR009042">
    <property type="entry name" value="RNA_pol_sigma70_r1_2"/>
</dbReference>
<dbReference type="SUPFAM" id="SSF88659">
    <property type="entry name" value="Sigma3 and sigma4 domains of RNA polymerase sigma factors"/>
    <property type="match status" value="2"/>
</dbReference>
<evidence type="ECO:0000256" key="6">
    <source>
        <dbReference type="RuleBase" id="RU362124"/>
    </source>
</evidence>
<accession>A0A7W8F7Z6</accession>
<dbReference type="InterPro" id="IPR036388">
    <property type="entry name" value="WH-like_DNA-bd_sf"/>
</dbReference>
<dbReference type="Pfam" id="PF00140">
    <property type="entry name" value="Sigma70_r1_2"/>
    <property type="match status" value="1"/>
</dbReference>
<dbReference type="Pfam" id="PF04542">
    <property type="entry name" value="Sigma70_r2"/>
    <property type="match status" value="1"/>
</dbReference>
<dbReference type="Proteomes" id="UP000568022">
    <property type="component" value="Unassembled WGS sequence"/>
</dbReference>
<dbReference type="InterPro" id="IPR007627">
    <property type="entry name" value="RNA_pol_sigma70_r2"/>
</dbReference>
<evidence type="ECO:0000256" key="3">
    <source>
        <dbReference type="ARBA" id="ARBA00023082"/>
    </source>
</evidence>
<dbReference type="PROSITE" id="PS00715">
    <property type="entry name" value="SIGMA70_1"/>
    <property type="match status" value="1"/>
</dbReference>
<organism evidence="10 11">
    <name type="scientific">Streptomyces griseoloalbus</name>
    <dbReference type="NCBI Taxonomy" id="67303"/>
    <lineage>
        <taxon>Bacteria</taxon>
        <taxon>Bacillati</taxon>
        <taxon>Actinomycetota</taxon>
        <taxon>Actinomycetes</taxon>
        <taxon>Kitasatosporales</taxon>
        <taxon>Streptomycetaceae</taxon>
        <taxon>Streptomyces</taxon>
    </lineage>
</organism>
<evidence type="ECO:0000313" key="11">
    <source>
        <dbReference type="Proteomes" id="UP000568022"/>
    </source>
</evidence>
<dbReference type="NCBIfam" id="TIGR02937">
    <property type="entry name" value="sigma70-ECF"/>
    <property type="match status" value="1"/>
</dbReference>
<feature type="region of interest" description="Disordered" evidence="7">
    <location>
        <begin position="1"/>
        <end position="23"/>
    </location>
</feature>
<dbReference type="InterPro" id="IPR013324">
    <property type="entry name" value="RNA_pol_sigma_r3/r4-like"/>
</dbReference>
<dbReference type="PANTHER" id="PTHR30603">
    <property type="entry name" value="RNA POLYMERASE SIGMA FACTOR RPO"/>
    <property type="match status" value="1"/>
</dbReference>
<dbReference type="EMBL" id="JACHJE010000001">
    <property type="protein sequence ID" value="MBB5123811.1"/>
    <property type="molecule type" value="Genomic_DNA"/>
</dbReference>
<keyword evidence="11" id="KW-1185">Reference proteome</keyword>
<dbReference type="Gene3D" id="1.10.601.10">
    <property type="entry name" value="RNA Polymerase Primary Sigma Factor"/>
    <property type="match status" value="2"/>
</dbReference>
<evidence type="ECO:0000256" key="5">
    <source>
        <dbReference type="ARBA" id="ARBA00023163"/>
    </source>
</evidence>
<evidence type="ECO:0000256" key="4">
    <source>
        <dbReference type="ARBA" id="ARBA00023125"/>
    </source>
</evidence>
<reference evidence="10 11" key="1">
    <citation type="submission" date="2020-08" db="EMBL/GenBank/DDBJ databases">
        <title>Genomic Encyclopedia of Type Strains, Phase III (KMG-III): the genomes of soil and plant-associated and newly described type strains.</title>
        <authorList>
            <person name="Whitman W."/>
        </authorList>
    </citation>
    <scope>NUCLEOTIDE SEQUENCE [LARGE SCALE GENOMIC DNA]</scope>
    <source>
        <strain evidence="10 11">CECT 3226</strain>
    </source>
</reference>
<feature type="domain" description="RNA polymerase sigma-70" evidence="9">
    <location>
        <begin position="392"/>
        <end position="418"/>
    </location>
</feature>
<dbReference type="AlphaFoldDB" id="A0A7W8F7Z6"/>
<evidence type="ECO:0000259" key="8">
    <source>
        <dbReference type="PROSITE" id="PS00715"/>
    </source>
</evidence>
<evidence type="ECO:0000259" key="9">
    <source>
        <dbReference type="PROSITE" id="PS00716"/>
    </source>
</evidence>
<name>A0A7W8F7Z6_9ACTN</name>
<evidence type="ECO:0000256" key="7">
    <source>
        <dbReference type="SAM" id="MobiDB-lite"/>
    </source>
</evidence>
<dbReference type="PANTHER" id="PTHR30603:SF59">
    <property type="entry name" value="RNA POLYMERASE PRINCIPAL SIGMA FACTOR HRDA"/>
    <property type="match status" value="1"/>
</dbReference>
<evidence type="ECO:0000313" key="10">
    <source>
        <dbReference type="EMBL" id="MBB5123811.1"/>
    </source>
</evidence>
<dbReference type="CDD" id="cd06171">
    <property type="entry name" value="Sigma70_r4"/>
    <property type="match status" value="1"/>
</dbReference>
<dbReference type="Pfam" id="PF04545">
    <property type="entry name" value="Sigma70_r4"/>
    <property type="match status" value="1"/>
</dbReference>
<dbReference type="InterPro" id="IPR013325">
    <property type="entry name" value="RNA_pol_sigma_r2"/>
</dbReference>
<comment type="caution">
    <text evidence="10">The sequence shown here is derived from an EMBL/GenBank/DDBJ whole genome shotgun (WGS) entry which is preliminary data.</text>
</comment>
<dbReference type="PROSITE" id="PS00716">
    <property type="entry name" value="SIGMA70_2"/>
    <property type="match status" value="1"/>
</dbReference>
<dbReference type="Pfam" id="PF04539">
    <property type="entry name" value="Sigma70_r3"/>
    <property type="match status" value="1"/>
</dbReference>
<feature type="region of interest" description="Disordered" evidence="7">
    <location>
        <begin position="79"/>
        <end position="134"/>
    </location>
</feature>
<dbReference type="InterPro" id="IPR014284">
    <property type="entry name" value="RNA_pol_sigma-70_dom"/>
</dbReference>
<dbReference type="InterPro" id="IPR050239">
    <property type="entry name" value="Sigma-70_RNA_pol_init_factors"/>
</dbReference>
<comment type="similarity">
    <text evidence="1 6">Belongs to the sigma-70 factor family.</text>
</comment>
<dbReference type="InterPro" id="IPR007630">
    <property type="entry name" value="RNA_pol_sigma70_r4"/>
</dbReference>
<proteinExistence type="inferred from homology"/>
<dbReference type="SUPFAM" id="SSF88946">
    <property type="entry name" value="Sigma2 domain of RNA polymerase sigma factors"/>
    <property type="match status" value="1"/>
</dbReference>
<dbReference type="GO" id="GO:0006352">
    <property type="term" value="P:DNA-templated transcription initiation"/>
    <property type="evidence" value="ECO:0007669"/>
    <property type="project" value="InterPro"/>
</dbReference>